<dbReference type="Proteomes" id="UP000177025">
    <property type="component" value="Unassembled WGS sequence"/>
</dbReference>
<dbReference type="InterPro" id="IPR035906">
    <property type="entry name" value="MetI-like_sf"/>
</dbReference>
<dbReference type="PANTHER" id="PTHR43744">
    <property type="entry name" value="ABC TRANSPORTER PERMEASE PROTEIN MG189-RELATED-RELATED"/>
    <property type="match status" value="1"/>
</dbReference>
<name>A0A1F4U3K9_UNCW3</name>
<comment type="subcellular location">
    <subcellularLocation>
        <location evidence="1 7">Cell membrane</location>
        <topology evidence="1 7">Multi-pass membrane protein</topology>
    </subcellularLocation>
</comment>
<dbReference type="GO" id="GO:0055085">
    <property type="term" value="P:transmembrane transport"/>
    <property type="evidence" value="ECO:0007669"/>
    <property type="project" value="InterPro"/>
</dbReference>
<gene>
    <name evidence="9" type="ORF">A2Y85_02740</name>
</gene>
<comment type="caution">
    <text evidence="9">The sequence shown here is derived from an EMBL/GenBank/DDBJ whole genome shotgun (WGS) entry which is preliminary data.</text>
</comment>
<evidence type="ECO:0000313" key="10">
    <source>
        <dbReference type="Proteomes" id="UP000177025"/>
    </source>
</evidence>
<feature type="transmembrane region" description="Helical" evidence="7">
    <location>
        <begin position="178"/>
        <end position="200"/>
    </location>
</feature>
<dbReference type="CDD" id="cd06261">
    <property type="entry name" value="TM_PBP2"/>
    <property type="match status" value="1"/>
</dbReference>
<dbReference type="PROSITE" id="PS50928">
    <property type="entry name" value="ABC_TM1"/>
    <property type="match status" value="1"/>
</dbReference>
<evidence type="ECO:0000313" key="9">
    <source>
        <dbReference type="EMBL" id="OGC38873.1"/>
    </source>
</evidence>
<dbReference type="InterPro" id="IPR000515">
    <property type="entry name" value="MetI-like"/>
</dbReference>
<dbReference type="PANTHER" id="PTHR43744:SF12">
    <property type="entry name" value="ABC TRANSPORTER PERMEASE PROTEIN MG189-RELATED"/>
    <property type="match status" value="1"/>
</dbReference>
<evidence type="ECO:0000256" key="7">
    <source>
        <dbReference type="RuleBase" id="RU363032"/>
    </source>
</evidence>
<dbReference type="AlphaFoldDB" id="A0A1F4U3K9"/>
<proteinExistence type="inferred from homology"/>
<evidence type="ECO:0000259" key="8">
    <source>
        <dbReference type="PROSITE" id="PS50928"/>
    </source>
</evidence>
<feature type="transmembrane region" description="Helical" evidence="7">
    <location>
        <begin position="236"/>
        <end position="257"/>
    </location>
</feature>
<feature type="transmembrane region" description="Helical" evidence="7">
    <location>
        <begin position="67"/>
        <end position="91"/>
    </location>
</feature>
<comment type="similarity">
    <text evidence="7">Belongs to the binding-protein-dependent transport system permease family.</text>
</comment>
<evidence type="ECO:0000256" key="1">
    <source>
        <dbReference type="ARBA" id="ARBA00004651"/>
    </source>
</evidence>
<feature type="transmembrane region" description="Helical" evidence="7">
    <location>
        <begin position="7"/>
        <end position="26"/>
    </location>
</feature>
<dbReference type="EMBL" id="MEUM01000162">
    <property type="protein sequence ID" value="OGC38873.1"/>
    <property type="molecule type" value="Genomic_DNA"/>
</dbReference>
<keyword evidence="3" id="KW-1003">Cell membrane</keyword>
<dbReference type="GO" id="GO:0005886">
    <property type="term" value="C:plasma membrane"/>
    <property type="evidence" value="ECO:0007669"/>
    <property type="project" value="UniProtKB-SubCell"/>
</dbReference>
<evidence type="ECO:0000256" key="5">
    <source>
        <dbReference type="ARBA" id="ARBA00022989"/>
    </source>
</evidence>
<protein>
    <recommendedName>
        <fullName evidence="8">ABC transmembrane type-1 domain-containing protein</fullName>
    </recommendedName>
</protein>
<dbReference type="SUPFAM" id="SSF161098">
    <property type="entry name" value="MetI-like"/>
    <property type="match status" value="1"/>
</dbReference>
<dbReference type="Pfam" id="PF00528">
    <property type="entry name" value="BPD_transp_1"/>
    <property type="match status" value="1"/>
</dbReference>
<feature type="domain" description="ABC transmembrane type-1" evidence="8">
    <location>
        <begin position="68"/>
        <end position="257"/>
    </location>
</feature>
<feature type="transmembrane region" description="Helical" evidence="7">
    <location>
        <begin position="103"/>
        <end position="126"/>
    </location>
</feature>
<feature type="transmembrane region" description="Helical" evidence="7">
    <location>
        <begin position="132"/>
        <end position="153"/>
    </location>
</feature>
<evidence type="ECO:0000256" key="2">
    <source>
        <dbReference type="ARBA" id="ARBA00022448"/>
    </source>
</evidence>
<evidence type="ECO:0000256" key="6">
    <source>
        <dbReference type="ARBA" id="ARBA00023136"/>
    </source>
</evidence>
<evidence type="ECO:0000256" key="4">
    <source>
        <dbReference type="ARBA" id="ARBA00022692"/>
    </source>
</evidence>
<organism evidence="9 10">
    <name type="scientific">candidate division WOR-3 bacterium RBG_13_43_14</name>
    <dbReference type="NCBI Taxonomy" id="1802590"/>
    <lineage>
        <taxon>Bacteria</taxon>
        <taxon>Bacteria division WOR-3</taxon>
    </lineage>
</organism>
<keyword evidence="5 7" id="KW-1133">Transmembrane helix</keyword>
<keyword evidence="4 7" id="KW-0812">Transmembrane</keyword>
<dbReference type="Gene3D" id="1.10.3720.10">
    <property type="entry name" value="MetI-like"/>
    <property type="match status" value="1"/>
</dbReference>
<keyword evidence="6 7" id="KW-0472">Membrane</keyword>
<reference evidence="9 10" key="1">
    <citation type="journal article" date="2016" name="Nat. Commun.">
        <title>Thousands of microbial genomes shed light on interconnected biogeochemical processes in an aquifer system.</title>
        <authorList>
            <person name="Anantharaman K."/>
            <person name="Brown C.T."/>
            <person name="Hug L.A."/>
            <person name="Sharon I."/>
            <person name="Castelle C.J."/>
            <person name="Probst A.J."/>
            <person name="Thomas B.C."/>
            <person name="Singh A."/>
            <person name="Wilkins M.J."/>
            <person name="Karaoz U."/>
            <person name="Brodie E.L."/>
            <person name="Williams K.H."/>
            <person name="Hubbard S.S."/>
            <person name="Banfield J.F."/>
        </authorList>
    </citation>
    <scope>NUCLEOTIDE SEQUENCE [LARGE SCALE GENOMIC DNA]</scope>
</reference>
<sequence>MHERGKVLVYILLITGAIWMLLPFFWMVSTSLKTQDEALKFPPDILPKKMLISNYLEAFRQVDFSRYFLNTIIMTIGTTLLVFLTSSLAAYAFARLSFPGRDLIFMVFLAMMMVPMPVYLVPSYVILSKLRWIDTFFALIVPWSANVFSIFLLKQHFQTIPQELFDAARIDGLNDLQILTRVVLPLSKAVLITVGIFQVVTNWNSFLWPLIVTHSNSMRTIQTGLSYFAQAESTNFPLLCAASTFTTMPLIVLYLLAQRQIMESYSRSGLKE</sequence>
<evidence type="ECO:0000256" key="3">
    <source>
        <dbReference type="ARBA" id="ARBA00022475"/>
    </source>
</evidence>
<accession>A0A1F4U3K9</accession>
<keyword evidence="2 7" id="KW-0813">Transport</keyword>